<evidence type="ECO:0000313" key="7">
    <source>
        <dbReference type="EMBL" id="PWA57062.1"/>
    </source>
</evidence>
<dbReference type="GO" id="GO:0006357">
    <property type="term" value="P:regulation of transcription by RNA polymerase II"/>
    <property type="evidence" value="ECO:0007669"/>
    <property type="project" value="TreeGrafter"/>
</dbReference>
<evidence type="ECO:0000256" key="2">
    <source>
        <dbReference type="ARBA" id="ARBA00022771"/>
    </source>
</evidence>
<evidence type="ECO:0000259" key="6">
    <source>
        <dbReference type="PROSITE" id="PS51186"/>
    </source>
</evidence>
<keyword evidence="7" id="KW-0378">Hydrolase</keyword>
<keyword evidence="7" id="KW-0347">Helicase</keyword>
<dbReference type="PROSITE" id="PS01359">
    <property type="entry name" value="ZF_PHD_1"/>
    <property type="match status" value="1"/>
</dbReference>
<name>A0A2U1M718_ARTAN</name>
<reference evidence="7 8" key="1">
    <citation type="journal article" date="2018" name="Mol. Plant">
        <title>The genome of Artemisia annua provides insight into the evolution of Asteraceae family and artemisinin biosynthesis.</title>
        <authorList>
            <person name="Shen Q."/>
            <person name="Zhang L."/>
            <person name="Liao Z."/>
            <person name="Wang S."/>
            <person name="Yan T."/>
            <person name="Shi P."/>
            <person name="Liu M."/>
            <person name="Fu X."/>
            <person name="Pan Q."/>
            <person name="Wang Y."/>
            <person name="Lv Z."/>
            <person name="Lu X."/>
            <person name="Zhang F."/>
            <person name="Jiang W."/>
            <person name="Ma Y."/>
            <person name="Chen M."/>
            <person name="Hao X."/>
            <person name="Li L."/>
            <person name="Tang Y."/>
            <person name="Lv G."/>
            <person name="Zhou Y."/>
            <person name="Sun X."/>
            <person name="Brodelius P.E."/>
            <person name="Rose J.K.C."/>
            <person name="Tang K."/>
        </authorList>
    </citation>
    <scope>NUCLEOTIDE SEQUENCE [LARGE SCALE GENOMIC DNA]</scope>
    <source>
        <strain evidence="8">cv. Huhao1</strain>
        <tissue evidence="7">Leaf</tissue>
    </source>
</reference>
<dbReference type="InterPro" id="IPR054292">
    <property type="entry name" value="DUF7028"/>
</dbReference>
<dbReference type="InterPro" id="IPR042163">
    <property type="entry name" value="PHF12"/>
</dbReference>
<proteinExistence type="predicted"/>
<dbReference type="PANTHER" id="PTHR46309:SF12">
    <property type="entry name" value="GB|AAC80581.1"/>
    <property type="match status" value="1"/>
</dbReference>
<dbReference type="Pfam" id="PF23209">
    <property type="entry name" value="IDM1_C"/>
    <property type="match status" value="1"/>
</dbReference>
<feature type="domain" description="PHD-type" evidence="5">
    <location>
        <begin position="340"/>
        <end position="385"/>
    </location>
</feature>
<keyword evidence="1" id="KW-0479">Metal-binding</keyword>
<keyword evidence="3" id="KW-0862">Zinc</keyword>
<dbReference type="Pfam" id="PF22970">
    <property type="entry name" value="DUF7028"/>
    <property type="match status" value="1"/>
</dbReference>
<dbReference type="Gene3D" id="3.30.40.10">
    <property type="entry name" value="Zinc/RING finger domain, C3HC4 (zinc finger)"/>
    <property type="match status" value="1"/>
</dbReference>
<dbReference type="Pfam" id="PF05641">
    <property type="entry name" value="Agenet"/>
    <property type="match status" value="1"/>
</dbReference>
<dbReference type="PROSITE" id="PS50016">
    <property type="entry name" value="ZF_PHD_2"/>
    <property type="match status" value="1"/>
</dbReference>
<feature type="domain" description="N-acetyltransferase" evidence="6">
    <location>
        <begin position="479"/>
        <end position="647"/>
    </location>
</feature>
<dbReference type="InterPro" id="IPR056511">
    <property type="entry name" value="IDM1_C"/>
</dbReference>
<dbReference type="GO" id="GO:0003677">
    <property type="term" value="F:DNA binding"/>
    <property type="evidence" value="ECO:0007669"/>
    <property type="project" value="UniProtKB-KW"/>
</dbReference>
<dbReference type="InterPro" id="IPR016181">
    <property type="entry name" value="Acyl_CoA_acyltransferase"/>
</dbReference>
<keyword evidence="7" id="KW-0547">Nucleotide-binding</keyword>
<dbReference type="InterPro" id="IPR008395">
    <property type="entry name" value="Agenet-like_dom"/>
</dbReference>
<dbReference type="GO" id="GO:0004386">
    <property type="term" value="F:helicase activity"/>
    <property type="evidence" value="ECO:0007669"/>
    <property type="project" value="UniProtKB-KW"/>
</dbReference>
<dbReference type="GO" id="GO:0016747">
    <property type="term" value="F:acyltransferase activity, transferring groups other than amino-acyl groups"/>
    <property type="evidence" value="ECO:0007669"/>
    <property type="project" value="InterPro"/>
</dbReference>
<dbReference type="AlphaFoldDB" id="A0A2U1M718"/>
<evidence type="ECO:0000259" key="5">
    <source>
        <dbReference type="PROSITE" id="PS50016"/>
    </source>
</evidence>
<evidence type="ECO:0000256" key="4">
    <source>
        <dbReference type="PROSITE-ProRule" id="PRU00146"/>
    </source>
</evidence>
<evidence type="ECO:0000313" key="8">
    <source>
        <dbReference type="Proteomes" id="UP000245207"/>
    </source>
</evidence>
<dbReference type="SMART" id="SM00743">
    <property type="entry name" value="Agenet"/>
    <property type="match status" value="1"/>
</dbReference>
<dbReference type="SMART" id="SM00249">
    <property type="entry name" value="PHD"/>
    <property type="match status" value="1"/>
</dbReference>
<organism evidence="7 8">
    <name type="scientific">Artemisia annua</name>
    <name type="common">Sweet wormwood</name>
    <dbReference type="NCBI Taxonomy" id="35608"/>
    <lineage>
        <taxon>Eukaryota</taxon>
        <taxon>Viridiplantae</taxon>
        <taxon>Streptophyta</taxon>
        <taxon>Embryophyta</taxon>
        <taxon>Tracheophyta</taxon>
        <taxon>Spermatophyta</taxon>
        <taxon>Magnoliopsida</taxon>
        <taxon>eudicotyledons</taxon>
        <taxon>Gunneridae</taxon>
        <taxon>Pentapetalae</taxon>
        <taxon>asterids</taxon>
        <taxon>campanulids</taxon>
        <taxon>Asterales</taxon>
        <taxon>Asteraceae</taxon>
        <taxon>Asteroideae</taxon>
        <taxon>Anthemideae</taxon>
        <taxon>Artemisiinae</taxon>
        <taxon>Artemisia</taxon>
    </lineage>
</organism>
<evidence type="ECO:0000256" key="3">
    <source>
        <dbReference type="ARBA" id="ARBA00022833"/>
    </source>
</evidence>
<dbReference type="InterPro" id="IPR011011">
    <property type="entry name" value="Znf_FYVE_PHD"/>
</dbReference>
<dbReference type="SUPFAM" id="SSF55729">
    <property type="entry name" value="Acyl-CoA N-acyltransferases (Nat)"/>
    <property type="match status" value="1"/>
</dbReference>
<dbReference type="Pfam" id="PF00628">
    <property type="entry name" value="PHD"/>
    <property type="match status" value="1"/>
</dbReference>
<dbReference type="PROSITE" id="PS51186">
    <property type="entry name" value="GNAT"/>
    <property type="match status" value="1"/>
</dbReference>
<dbReference type="EMBL" id="PKPP01006273">
    <property type="protein sequence ID" value="PWA57062.1"/>
    <property type="molecule type" value="Genomic_DNA"/>
</dbReference>
<dbReference type="GO" id="GO:0005634">
    <property type="term" value="C:nucleus"/>
    <property type="evidence" value="ECO:0007669"/>
    <property type="project" value="TreeGrafter"/>
</dbReference>
<dbReference type="InterPro" id="IPR019787">
    <property type="entry name" value="Znf_PHD-finger"/>
</dbReference>
<dbReference type="InterPro" id="IPR001965">
    <property type="entry name" value="Znf_PHD"/>
</dbReference>
<dbReference type="InterPro" id="IPR014002">
    <property type="entry name" value="Agenet_dom_plant"/>
</dbReference>
<dbReference type="InterPro" id="IPR013083">
    <property type="entry name" value="Znf_RING/FYVE/PHD"/>
</dbReference>
<gene>
    <name evidence="7" type="ORF">CTI12_AA386010</name>
</gene>
<sequence>MAAINEGAKLMCGGLRVYNSNPRLLLNEKAEVRCVDEGFQGSWHGGTVVDQKNHIRVIKYDHYDGLTESVPVWKPYNIPNWRGNIRPIPPLLTHNQNSLHYGQCVDALFDKAWWEGVIFDHDDGCEERLVFFPDRGDELRVHFENTRLTQDWNAYNDEWKVRGDWVFLKVFEELELEWPVLISAKQIWFKVRVKKRFRNDMCEWTCNAKEKWKNIVKEVIFDNFSLHMKEFYCKLNSSYCTQAVIDYHLFVSGRTCDLRRLKKDSRFRKMKNRAKKHMLTVGWAKYENILGHKLVRYKSPSGKRFKKLSQACKRYILESLSNKNDQDVQKHKDQLENENDYICSVCHYGGELVLCDKCPSSFHISCIGLEEVPDEEWCCPMCCCKVCNQNRYEKHCGLSMDGKISSCEQCERTFITYGPDHIGCLVRNERLSKFCSPRCEEIFMGLQMLSGKPVSVGKGDLTWTLLKYKKIECGNRDASDIDELTEIHKKLKVVIKVMHESFDPMIEPLTRRDMVEDVIFCRWSKLKRLNFKGFYTVILEKDNELISAATNVTRVFGEKVAELPLVGTRVEYRKSGMGRILINELEKNLMDLGIDRLILPAASSSLHTWTTSFGFSIMNDADKLNFLDYTFLNFQGTTMCYKLLTRETEHIRKTALWEKLTNMKKTNTLFSNATNEGKSQLLGAAFGTVFGDYCSS</sequence>
<dbReference type="Proteomes" id="UP000245207">
    <property type="component" value="Unassembled WGS sequence"/>
</dbReference>
<dbReference type="GO" id="GO:0003714">
    <property type="term" value="F:transcription corepressor activity"/>
    <property type="evidence" value="ECO:0007669"/>
    <property type="project" value="InterPro"/>
</dbReference>
<dbReference type="SUPFAM" id="SSF57903">
    <property type="entry name" value="FYVE/PHD zinc finger"/>
    <property type="match status" value="1"/>
</dbReference>
<dbReference type="OrthoDB" id="1903104at2759"/>
<keyword evidence="2 4" id="KW-0863">Zinc-finger</keyword>
<keyword evidence="7" id="KW-0238">DNA-binding</keyword>
<keyword evidence="8" id="KW-1185">Reference proteome</keyword>
<accession>A0A2U1M718</accession>
<comment type="caution">
    <text evidence="7">The sequence shown here is derived from an EMBL/GenBank/DDBJ whole genome shotgun (WGS) entry which is preliminary data.</text>
</comment>
<dbReference type="CDD" id="cd04301">
    <property type="entry name" value="NAT_SF"/>
    <property type="match status" value="1"/>
</dbReference>
<evidence type="ECO:0000256" key="1">
    <source>
        <dbReference type="ARBA" id="ARBA00022723"/>
    </source>
</evidence>
<dbReference type="InterPro" id="IPR000182">
    <property type="entry name" value="GNAT_dom"/>
</dbReference>
<keyword evidence="7" id="KW-0067">ATP-binding</keyword>
<dbReference type="STRING" id="35608.A0A2U1M718"/>
<dbReference type="InterPro" id="IPR019786">
    <property type="entry name" value="Zinc_finger_PHD-type_CS"/>
</dbReference>
<dbReference type="Gene3D" id="3.40.630.30">
    <property type="match status" value="1"/>
</dbReference>
<protein>
    <submittedName>
        <fullName evidence="7">Chromodomain-helicase-DNA-binding protein Mi-2 isogeny</fullName>
    </submittedName>
</protein>
<dbReference type="PANTHER" id="PTHR46309">
    <property type="entry name" value="PHD FINGER PROTEIN 12"/>
    <property type="match status" value="1"/>
</dbReference>
<dbReference type="GO" id="GO:0008270">
    <property type="term" value="F:zinc ion binding"/>
    <property type="evidence" value="ECO:0007669"/>
    <property type="project" value="UniProtKB-KW"/>
</dbReference>